<dbReference type="InterPro" id="IPR035892">
    <property type="entry name" value="C2_domain_sf"/>
</dbReference>
<dbReference type="SMART" id="SM00239">
    <property type="entry name" value="C2"/>
    <property type="match status" value="1"/>
</dbReference>
<keyword evidence="1" id="KW-0863">Zinc-finger</keyword>
<feature type="compositionally biased region" description="Polar residues" evidence="2">
    <location>
        <begin position="161"/>
        <end position="183"/>
    </location>
</feature>
<keyword evidence="1" id="KW-0479">Metal-binding</keyword>
<reference evidence="5" key="1">
    <citation type="submission" date="2024-03" db="EMBL/GenBank/DDBJ databases">
        <authorList>
            <consortium name="ELIXIR-Norway"/>
            <consortium name="Elixir Norway"/>
        </authorList>
    </citation>
    <scope>NUCLEOTIDE SEQUENCE</scope>
</reference>
<dbReference type="InterPro" id="IPR001164">
    <property type="entry name" value="ArfGAP_dom"/>
</dbReference>
<feature type="domain" description="Arf-GAP" evidence="4">
    <location>
        <begin position="31"/>
        <end position="154"/>
    </location>
</feature>
<dbReference type="PRINTS" id="PR00405">
    <property type="entry name" value="REVINTRACTNG"/>
</dbReference>
<feature type="compositionally biased region" description="Polar residues" evidence="2">
    <location>
        <begin position="192"/>
        <end position="229"/>
    </location>
</feature>
<dbReference type="Proteomes" id="UP001497522">
    <property type="component" value="Chromosome 12"/>
</dbReference>
<dbReference type="SUPFAM" id="SSF49562">
    <property type="entry name" value="C2 domain (Calcium/lipid-binding domain, CaLB)"/>
    <property type="match status" value="1"/>
</dbReference>
<feature type="domain" description="C2" evidence="3">
    <location>
        <begin position="223"/>
        <end position="339"/>
    </location>
</feature>
<dbReference type="EMBL" id="OZ023713">
    <property type="protein sequence ID" value="CAK9862060.1"/>
    <property type="molecule type" value="Genomic_DNA"/>
</dbReference>
<dbReference type="CDD" id="cd04038">
    <property type="entry name" value="C2_ArfGAP"/>
    <property type="match status" value="1"/>
</dbReference>
<name>A0ABP1AHP1_9BRYO</name>
<dbReference type="Pfam" id="PF01412">
    <property type="entry name" value="ArfGap"/>
    <property type="match status" value="1"/>
</dbReference>
<evidence type="ECO:0008006" key="7">
    <source>
        <dbReference type="Google" id="ProtNLM"/>
    </source>
</evidence>
<evidence type="ECO:0000259" key="3">
    <source>
        <dbReference type="PROSITE" id="PS50004"/>
    </source>
</evidence>
<sequence>SEDCLFLCSLTISSACSLCVQDRRTLQTTTMSKLKQLLAQPDNRICADCGAPDPKWASTSIGVFICIKCCGVHRSLGVQISKVVSVTLDSWSEDDIAIMEAVGGNAAANSVYEACLPPDVQKPTADASVEERTDWIIRKYKDQEFLKPALRIKTALQSNSSARTSVHNTSSRHNISSSPSLVRNNKVDASLGRSQHSTASAGRSLHEGSSQAASRSGWASLSDNSTSSPNKSMAGMVEFLGMLKVQIVRGIGLAVRDLLSSDPYVVVTLGQQVLKTRVINRSLNPVWNEEIILSVPSPPQPLKLQVFDKDVFSADDIMGDAEVDLNPLILAAQMHEGMFEEYGCEQIGRWLATSDNALVKDSNIEVIDGLIKQDIHLKLQNVEKGELVLSLEWVPLSQ</sequence>
<dbReference type="SMART" id="SM00105">
    <property type="entry name" value="ArfGap"/>
    <property type="match status" value="1"/>
</dbReference>
<keyword evidence="6" id="KW-1185">Reference proteome</keyword>
<evidence type="ECO:0000256" key="2">
    <source>
        <dbReference type="SAM" id="MobiDB-lite"/>
    </source>
</evidence>
<dbReference type="Gene3D" id="1.10.220.150">
    <property type="entry name" value="Arf GTPase activating protein"/>
    <property type="match status" value="1"/>
</dbReference>
<dbReference type="InterPro" id="IPR000008">
    <property type="entry name" value="C2_dom"/>
</dbReference>
<feature type="non-terminal residue" evidence="5">
    <location>
        <position position="398"/>
    </location>
</feature>
<dbReference type="SUPFAM" id="SSF57863">
    <property type="entry name" value="ArfGap/RecO-like zinc finger"/>
    <property type="match status" value="1"/>
</dbReference>
<dbReference type="InterPro" id="IPR044518">
    <property type="entry name" value="ARF_GAP_AGD11/12/13"/>
</dbReference>
<accession>A0ABP1AHP1</accession>
<dbReference type="PANTHER" id="PTHR46220:SF1">
    <property type="entry name" value="ADP-RIBOSYLATION FACTOR GTPASE-ACTIVATING PROTEIN AGD12"/>
    <property type="match status" value="1"/>
</dbReference>
<feature type="region of interest" description="Disordered" evidence="2">
    <location>
        <begin position="161"/>
        <end position="229"/>
    </location>
</feature>
<dbReference type="PROSITE" id="PS50004">
    <property type="entry name" value="C2"/>
    <property type="match status" value="1"/>
</dbReference>
<evidence type="ECO:0000256" key="1">
    <source>
        <dbReference type="PROSITE-ProRule" id="PRU00288"/>
    </source>
</evidence>
<protein>
    <recommendedName>
        <fullName evidence="7">ADP-ribosylation factor GTPase-activating protein AGD11</fullName>
    </recommendedName>
</protein>
<dbReference type="InterPro" id="IPR038508">
    <property type="entry name" value="ArfGAP_dom_sf"/>
</dbReference>
<dbReference type="InterPro" id="IPR037278">
    <property type="entry name" value="ARFGAP/RecO"/>
</dbReference>
<dbReference type="PANTHER" id="PTHR46220">
    <property type="entry name" value="ADP-RIBOSYLATION FACTOR GTPASE-ACTIVATING PROTEIN AGD12"/>
    <property type="match status" value="1"/>
</dbReference>
<dbReference type="CDD" id="cd08204">
    <property type="entry name" value="ArfGap"/>
    <property type="match status" value="1"/>
</dbReference>
<dbReference type="Pfam" id="PF00168">
    <property type="entry name" value="C2"/>
    <property type="match status" value="1"/>
</dbReference>
<keyword evidence="1" id="KW-0862">Zinc</keyword>
<dbReference type="Gene3D" id="2.60.40.150">
    <property type="entry name" value="C2 domain"/>
    <property type="match status" value="1"/>
</dbReference>
<organism evidence="5 6">
    <name type="scientific">Sphagnum jensenii</name>
    <dbReference type="NCBI Taxonomy" id="128206"/>
    <lineage>
        <taxon>Eukaryota</taxon>
        <taxon>Viridiplantae</taxon>
        <taxon>Streptophyta</taxon>
        <taxon>Embryophyta</taxon>
        <taxon>Bryophyta</taxon>
        <taxon>Sphagnophytina</taxon>
        <taxon>Sphagnopsida</taxon>
        <taxon>Sphagnales</taxon>
        <taxon>Sphagnaceae</taxon>
        <taxon>Sphagnum</taxon>
    </lineage>
</organism>
<proteinExistence type="predicted"/>
<evidence type="ECO:0000313" key="6">
    <source>
        <dbReference type="Proteomes" id="UP001497522"/>
    </source>
</evidence>
<evidence type="ECO:0000313" key="5">
    <source>
        <dbReference type="EMBL" id="CAK9862060.1"/>
    </source>
</evidence>
<dbReference type="PROSITE" id="PS50115">
    <property type="entry name" value="ARFGAP"/>
    <property type="match status" value="1"/>
</dbReference>
<gene>
    <name evidence="5" type="ORF">CSSPJE1EN2_LOCUS5055</name>
</gene>
<evidence type="ECO:0000259" key="4">
    <source>
        <dbReference type="PROSITE" id="PS50115"/>
    </source>
</evidence>